<protein>
    <submittedName>
        <fullName evidence="1">Uncharacterized protein</fullName>
    </submittedName>
</protein>
<proteinExistence type="predicted"/>
<dbReference type="GeneID" id="69058663"/>
<sequence length="154" mass="18064">MSKLSADLIRAVHLVEEKYGSVRQAPNKCPELQVCHQIVSRMPFRRIDKEKDEIRREIRDLFNAGYTRYEAATMVGVSYNTVSEIIRNSDFSPIQRVYEFYADGHLVTVGTFIEIAKVYHDMNPETLRRLQYKHPERFRFIKAGERHGLVNTED</sequence>
<accession>A0A6P1E7A4</accession>
<name>A0A6P1E7A4_LENHI</name>
<organism evidence="1 2">
    <name type="scientific">Lentilactobacillus hilgardii</name>
    <name type="common">Lactobacillus hilgardii</name>
    <dbReference type="NCBI Taxonomy" id="1588"/>
    <lineage>
        <taxon>Bacteria</taxon>
        <taxon>Bacillati</taxon>
        <taxon>Bacillota</taxon>
        <taxon>Bacilli</taxon>
        <taxon>Lactobacillales</taxon>
        <taxon>Lactobacillaceae</taxon>
        <taxon>Lentilactobacillus</taxon>
    </lineage>
</organism>
<dbReference type="RefSeq" id="WP_159298772.1">
    <property type="nucleotide sequence ID" value="NZ_CP047121.1"/>
</dbReference>
<gene>
    <name evidence="1" type="ORF">GQR93_09820</name>
</gene>
<dbReference type="AlphaFoldDB" id="A0A6P1E7A4"/>
<evidence type="ECO:0000313" key="1">
    <source>
        <dbReference type="EMBL" id="QHB52469.1"/>
    </source>
</evidence>
<evidence type="ECO:0000313" key="2">
    <source>
        <dbReference type="Proteomes" id="UP000465035"/>
    </source>
</evidence>
<reference evidence="1 2" key="1">
    <citation type="submission" date="2019-12" db="EMBL/GenBank/DDBJ databases">
        <title>Lactobacillus hilgardii FLUB.</title>
        <authorList>
            <person name="Gustaw K."/>
        </authorList>
    </citation>
    <scope>NUCLEOTIDE SEQUENCE [LARGE SCALE GENOMIC DNA]</scope>
    <source>
        <strain evidence="1 2">FLUB</strain>
    </source>
</reference>
<dbReference type="EMBL" id="CP047121">
    <property type="protein sequence ID" value="QHB52469.1"/>
    <property type="molecule type" value="Genomic_DNA"/>
</dbReference>
<dbReference type="Proteomes" id="UP000465035">
    <property type="component" value="Chromosome"/>
</dbReference>